<evidence type="ECO:0008006" key="3">
    <source>
        <dbReference type="Google" id="ProtNLM"/>
    </source>
</evidence>
<dbReference type="InterPro" id="IPR036770">
    <property type="entry name" value="Ankyrin_rpt-contain_sf"/>
</dbReference>
<protein>
    <recommendedName>
        <fullName evidence="3">Ankyrin repeats (3 copies)</fullName>
    </recommendedName>
</protein>
<dbReference type="SUPFAM" id="SSF48403">
    <property type="entry name" value="Ankyrin repeat"/>
    <property type="match status" value="1"/>
</dbReference>
<reference evidence="1 2" key="1">
    <citation type="submission" date="2019-02" db="EMBL/GenBank/DDBJ databases">
        <title>Deep-cultivation of Planctomycetes and their phenomic and genomic characterization uncovers novel biology.</title>
        <authorList>
            <person name="Wiegand S."/>
            <person name="Jogler M."/>
            <person name="Boedeker C."/>
            <person name="Pinto D."/>
            <person name="Vollmers J."/>
            <person name="Rivas-Marin E."/>
            <person name="Kohn T."/>
            <person name="Peeters S.H."/>
            <person name="Heuer A."/>
            <person name="Rast P."/>
            <person name="Oberbeckmann S."/>
            <person name="Bunk B."/>
            <person name="Jeske O."/>
            <person name="Meyerdierks A."/>
            <person name="Storesund J.E."/>
            <person name="Kallscheuer N."/>
            <person name="Luecker S."/>
            <person name="Lage O.M."/>
            <person name="Pohl T."/>
            <person name="Merkel B.J."/>
            <person name="Hornburger P."/>
            <person name="Mueller R.-W."/>
            <person name="Bruemmer F."/>
            <person name="Labrenz M."/>
            <person name="Spormann A.M."/>
            <person name="Op den Camp H."/>
            <person name="Overmann J."/>
            <person name="Amann R."/>
            <person name="Jetten M.S.M."/>
            <person name="Mascher T."/>
            <person name="Medema M.H."/>
            <person name="Devos D.P."/>
            <person name="Kaster A.-K."/>
            <person name="Ovreas L."/>
            <person name="Rohde M."/>
            <person name="Galperin M.Y."/>
            <person name="Jogler C."/>
        </authorList>
    </citation>
    <scope>NUCLEOTIDE SEQUENCE [LARGE SCALE GENOMIC DNA]</scope>
    <source>
        <strain evidence="1 2">ElP</strain>
    </source>
</reference>
<proteinExistence type="predicted"/>
<evidence type="ECO:0000313" key="2">
    <source>
        <dbReference type="Proteomes" id="UP000317835"/>
    </source>
</evidence>
<dbReference type="AlphaFoldDB" id="A0A518H1A9"/>
<dbReference type="KEGG" id="tpla:ElP_25150"/>
<keyword evidence="2" id="KW-1185">Reference proteome</keyword>
<name>A0A518H1A9_9BACT</name>
<dbReference type="Proteomes" id="UP000317835">
    <property type="component" value="Chromosome"/>
</dbReference>
<dbReference type="EMBL" id="CP036426">
    <property type="protein sequence ID" value="QDV34624.1"/>
    <property type="molecule type" value="Genomic_DNA"/>
</dbReference>
<evidence type="ECO:0000313" key="1">
    <source>
        <dbReference type="EMBL" id="QDV34624.1"/>
    </source>
</evidence>
<accession>A0A518H1A9</accession>
<dbReference type="RefSeq" id="WP_197446925.1">
    <property type="nucleotide sequence ID" value="NZ_CP036426.1"/>
</dbReference>
<organism evidence="1 2">
    <name type="scientific">Tautonia plasticadhaerens</name>
    <dbReference type="NCBI Taxonomy" id="2527974"/>
    <lineage>
        <taxon>Bacteria</taxon>
        <taxon>Pseudomonadati</taxon>
        <taxon>Planctomycetota</taxon>
        <taxon>Planctomycetia</taxon>
        <taxon>Isosphaerales</taxon>
        <taxon>Isosphaeraceae</taxon>
        <taxon>Tautonia</taxon>
    </lineage>
</organism>
<gene>
    <name evidence="1" type="ORF">ElP_25150</name>
</gene>
<sequence>MDDTPLHEVEIVEDVERFLDADWPVDAPGCMGATPLFDAAERGLTEVARALALGVRTSTHGVPTA</sequence>